<evidence type="ECO:0000256" key="1">
    <source>
        <dbReference type="SAM" id="Phobius"/>
    </source>
</evidence>
<keyword evidence="1" id="KW-0812">Transmembrane</keyword>
<keyword evidence="1" id="KW-1133">Transmembrane helix</keyword>
<organism evidence="2 3">
    <name type="scientific">Rattus norvegicus</name>
    <name type="common">Rat</name>
    <dbReference type="NCBI Taxonomy" id="10116"/>
    <lineage>
        <taxon>Eukaryota</taxon>
        <taxon>Metazoa</taxon>
        <taxon>Chordata</taxon>
        <taxon>Craniata</taxon>
        <taxon>Vertebrata</taxon>
        <taxon>Euteleostomi</taxon>
        <taxon>Mammalia</taxon>
        <taxon>Eutheria</taxon>
        <taxon>Euarchontoglires</taxon>
        <taxon>Glires</taxon>
        <taxon>Rodentia</taxon>
        <taxon>Myomorpha</taxon>
        <taxon>Muroidea</taxon>
        <taxon>Muridae</taxon>
        <taxon>Murinae</taxon>
        <taxon>Rattus</taxon>
    </lineage>
</organism>
<dbReference type="Proteomes" id="UP000234681">
    <property type="component" value="Chromosome X"/>
</dbReference>
<name>A6IQ91_RAT</name>
<reference evidence="2 3" key="1">
    <citation type="submission" date="2005-09" db="EMBL/GenBank/DDBJ databases">
        <authorList>
            <person name="Mural R.J."/>
            <person name="Li P.W."/>
            <person name="Adams M.D."/>
            <person name="Amanatides P.G."/>
            <person name="Baden-Tillson H."/>
            <person name="Barnstead M."/>
            <person name="Chin S.H."/>
            <person name="Dew I."/>
            <person name="Evans C.A."/>
            <person name="Ferriera S."/>
            <person name="Flanigan M."/>
            <person name="Fosler C."/>
            <person name="Glodek A."/>
            <person name="Gu Z."/>
            <person name="Holt R.A."/>
            <person name="Jennings D."/>
            <person name="Kraft C.L."/>
            <person name="Lu F."/>
            <person name="Nguyen T."/>
            <person name="Nusskern D.R."/>
            <person name="Pfannkoch C.M."/>
            <person name="Sitter C."/>
            <person name="Sutton G.G."/>
            <person name="Venter J.C."/>
            <person name="Wang Z."/>
            <person name="Woodage T."/>
            <person name="Zheng X.H."/>
            <person name="Zhong F."/>
        </authorList>
    </citation>
    <scope>NUCLEOTIDE SEQUENCE [LARGE SCALE GENOMIC DNA]</scope>
    <source>
        <strain>BN</strain>
        <strain evidence="3">Sprague-Dawley</strain>
    </source>
</reference>
<accession>A6IQ91</accession>
<dbReference type="AlphaFoldDB" id="A6IQ91"/>
<evidence type="ECO:0000313" key="2">
    <source>
        <dbReference type="EMBL" id="EDL95922.1"/>
    </source>
</evidence>
<evidence type="ECO:0000313" key="3">
    <source>
        <dbReference type="Proteomes" id="UP000234681"/>
    </source>
</evidence>
<feature type="transmembrane region" description="Helical" evidence="1">
    <location>
        <begin position="42"/>
        <end position="65"/>
    </location>
</feature>
<keyword evidence="1" id="KW-0472">Membrane</keyword>
<gene>
    <name evidence="2" type="ORF">rCG_36359</name>
</gene>
<sequence length="73" mass="8626">MEQRTGFSISRFLRLLPFLTSFHLRNVYATKHTCKTSIQNKHLLVIIMVFIVKQFCTIHAMFPFIKGESKFAY</sequence>
<proteinExistence type="predicted"/>
<dbReference type="EMBL" id="CH473966">
    <property type="protein sequence ID" value="EDL95922.1"/>
    <property type="molecule type" value="Genomic_DNA"/>
</dbReference>
<protein>
    <submittedName>
        <fullName evidence="2">RCG36359</fullName>
    </submittedName>
</protein>